<dbReference type="InterPro" id="IPR006660">
    <property type="entry name" value="Arsenate_reductase-like"/>
</dbReference>
<dbReference type="EMBL" id="FXYD01000002">
    <property type="protein sequence ID" value="SMX37600.1"/>
    <property type="molecule type" value="Genomic_DNA"/>
</dbReference>
<dbReference type="RefSeq" id="WP_093995914.1">
    <property type="nucleotide sequence ID" value="NZ_FXYD01000002.1"/>
</dbReference>
<keyword evidence="4" id="KW-1185">Reference proteome</keyword>
<dbReference type="OrthoDB" id="9803749at2"/>
<sequence>MRVFSLKSCDTCRKALKALADRNPEVIDVRSDGVSAADQAAMIAAFGAGVLNTRSTTWRNLSEEERAKDPAVLLAQHPTLMKRPVIEIDGAWYQGWTPATKAAVGVE</sequence>
<accession>A0A238K3X6</accession>
<dbReference type="AlphaFoldDB" id="A0A238K3X6"/>
<reference evidence="4" key="1">
    <citation type="submission" date="2017-05" db="EMBL/GenBank/DDBJ databases">
        <authorList>
            <person name="Rodrigo-Torres L."/>
            <person name="Arahal R. D."/>
            <person name="Lucena T."/>
        </authorList>
    </citation>
    <scope>NUCLEOTIDE SEQUENCE [LARGE SCALE GENOMIC DNA]</scope>
    <source>
        <strain evidence="4">CECT 8868</strain>
    </source>
</reference>
<dbReference type="Pfam" id="PF03960">
    <property type="entry name" value="ArsC"/>
    <property type="match status" value="1"/>
</dbReference>
<evidence type="ECO:0000313" key="4">
    <source>
        <dbReference type="Proteomes" id="UP000203464"/>
    </source>
</evidence>
<dbReference type="Gene3D" id="3.40.30.10">
    <property type="entry name" value="Glutaredoxin"/>
    <property type="match status" value="1"/>
</dbReference>
<dbReference type="InterPro" id="IPR036249">
    <property type="entry name" value="Thioredoxin-like_sf"/>
</dbReference>
<gene>
    <name evidence="3" type="ORF">OCA8868_01502</name>
</gene>
<evidence type="ECO:0000256" key="2">
    <source>
        <dbReference type="PROSITE-ProRule" id="PRU01282"/>
    </source>
</evidence>
<name>A0A238K3X6_9RHOB</name>
<dbReference type="PANTHER" id="PTHR30041">
    <property type="entry name" value="ARSENATE REDUCTASE"/>
    <property type="match status" value="1"/>
</dbReference>
<dbReference type="Proteomes" id="UP000203464">
    <property type="component" value="Unassembled WGS sequence"/>
</dbReference>
<organism evidence="3 4">
    <name type="scientific">Octadecabacter ascidiaceicola</name>
    <dbReference type="NCBI Taxonomy" id="1655543"/>
    <lineage>
        <taxon>Bacteria</taxon>
        <taxon>Pseudomonadati</taxon>
        <taxon>Pseudomonadota</taxon>
        <taxon>Alphaproteobacteria</taxon>
        <taxon>Rhodobacterales</taxon>
        <taxon>Roseobacteraceae</taxon>
        <taxon>Octadecabacter</taxon>
    </lineage>
</organism>
<dbReference type="SUPFAM" id="SSF52833">
    <property type="entry name" value="Thioredoxin-like"/>
    <property type="match status" value="1"/>
</dbReference>
<comment type="similarity">
    <text evidence="1 2">Belongs to the ArsC family.</text>
</comment>
<evidence type="ECO:0000313" key="3">
    <source>
        <dbReference type="EMBL" id="SMX37600.1"/>
    </source>
</evidence>
<dbReference type="PROSITE" id="PS51353">
    <property type="entry name" value="ARSC"/>
    <property type="match status" value="1"/>
</dbReference>
<protein>
    <submittedName>
        <fullName evidence="3">Putative reductase</fullName>
    </submittedName>
</protein>
<evidence type="ECO:0000256" key="1">
    <source>
        <dbReference type="ARBA" id="ARBA00007198"/>
    </source>
</evidence>
<proteinExistence type="inferred from homology"/>
<dbReference type="PANTHER" id="PTHR30041:SF8">
    <property type="entry name" value="PROTEIN YFFB"/>
    <property type="match status" value="1"/>
</dbReference>